<evidence type="ECO:0000313" key="2">
    <source>
        <dbReference type="Proteomes" id="UP001241377"/>
    </source>
</evidence>
<reference evidence="1" key="1">
    <citation type="submission" date="2023-04" db="EMBL/GenBank/DDBJ databases">
        <title>Draft Genome sequencing of Naganishia species isolated from polar environments using Oxford Nanopore Technology.</title>
        <authorList>
            <person name="Leo P."/>
            <person name="Venkateswaran K."/>
        </authorList>
    </citation>
    <scope>NUCLEOTIDE SEQUENCE</scope>
    <source>
        <strain evidence="1">MNA-CCFEE 5261</strain>
    </source>
</reference>
<dbReference type="EMBL" id="JASBWR010000096">
    <property type="protein sequence ID" value="KAJ9096102.1"/>
    <property type="molecule type" value="Genomic_DNA"/>
</dbReference>
<protein>
    <submittedName>
        <fullName evidence="1">Uncharacterized protein</fullName>
    </submittedName>
</protein>
<comment type="caution">
    <text evidence="1">The sequence shown here is derived from an EMBL/GenBank/DDBJ whole genome shotgun (WGS) entry which is preliminary data.</text>
</comment>
<accession>A0ACC2VAU9</accession>
<gene>
    <name evidence="1" type="ORF">QFC19_007328</name>
</gene>
<proteinExistence type="predicted"/>
<dbReference type="Proteomes" id="UP001241377">
    <property type="component" value="Unassembled WGS sequence"/>
</dbReference>
<keyword evidence="2" id="KW-1185">Reference proteome</keyword>
<name>A0ACC2VAU9_9TREE</name>
<sequence length="1326" mass="140055">MVPQTAQTPVTPASAPASANTYQNYGYGPGANMPGQATMGAGMNMHMGAAGAGGQVYGRPQNPQMSGVNMGMNMGHTGHGMAMGAGGMGMQGTGALGMGMQGQAAYAPQAQTQYAAPAQAQYAGMYGQQQPVHTQQQTGIYGMQAMPTYTQPQQPMNAAPAAGPVRPYRPLAQAQVQQPYGAPGAYSSIQPAGPMTPMGPAQPGANYQGNMGGRRPGGPGPGPGGPGGPMNGANGNFPPAKRPRMEGPPANRIGGPGPVSGPAPAGPRSAPAGMGMGPGPGPGPGPSRRGPPSDYGGSIDGGSRPSNVNGPPRGSSRGRGFSSVNATMTRGVAGAGRGRGGSYASGPSDAGSIRGSPRSTRGTSHGAAAPLSSSYRGRGGKHAPSSTPSGPSGIGAPRAPRNGTRGSAPGRGGHASSRLSEPFGHHRQYQGHAGGSSTTSRTAPQAPAGSSGKSRANPARSISGKSRPGEDGESAAYQEERTRVAREDARKRTMTDFRIIGLEIKQLGWKWGAVRDLEAEEFEGEDTESGESDVEENEGDDVQDKSDGIIRKDEPKDAADSVLKAEPSSESQEAVGSGPTDTPGLKVEPEEATSDDAKAVKLESEQHVKKEVAEEETIDQVDTTTKPLAESETRPSESTDEVVKKRGEKRKAKMSSPDVAPAPEKNRFRIYFASPVERGDGISLNAYSAEKAEYSGDDEEQEPAEGNGDEEVQGEVEDTEETGVPAFEEELPEGPESQTAVEAEASLHDQPEDENQEDQAHIVVPEDTMEHETIDDALPPDDGGRLKEVLQETDEPQEGTAAESAEGDLGEDAKHIPEDVESTPAVELEAETLADVSMMTAEGDAAEDEPEVKPAQKSILDDAEGAQAADAESDHVPVETTEETADTQEGQAQQPESSQVMDSEVLKDTAEAEKGNLKVSAENVSAAYSARRQPPVAPSGPLAHSLTSHPFRRSPSLPPTSSDVPVPAPNRLSILYADGTRRIVLDAPIVQAVQIHRRRGLIKVRISGVKQAGHEKQVEHLAKKTEEMNVAVSGEESEQVTSQGGDEVTKRESVSEGEQDDEAKADEARKPKPPMKGILLEALNEEANVFGLGSSSAAAVSDGDETSDFPPLDQLSSESTEVIELTAFLDTAHRLSEPRWVKSGQLEDWISTIKSRETADEAEENWRWRRKLEIVDPEAPATLASVLETWAMKSKIGSLKERRRFLNTHMKDANEFLNILLQAIRGDIAPLSRSQIQHSHSILKKASRPTSVHYESQTYLTLAVMALVNLLQEYAAKTGEKASKLDDKIAEIIKSLPNPIIYSNTDKVFQDWYKSLPAHHKRKPGK</sequence>
<organism evidence="1 2">
    <name type="scientific">Naganishia cerealis</name>
    <dbReference type="NCBI Taxonomy" id="610337"/>
    <lineage>
        <taxon>Eukaryota</taxon>
        <taxon>Fungi</taxon>
        <taxon>Dikarya</taxon>
        <taxon>Basidiomycota</taxon>
        <taxon>Agaricomycotina</taxon>
        <taxon>Tremellomycetes</taxon>
        <taxon>Filobasidiales</taxon>
        <taxon>Filobasidiaceae</taxon>
        <taxon>Naganishia</taxon>
    </lineage>
</organism>
<evidence type="ECO:0000313" key="1">
    <source>
        <dbReference type="EMBL" id="KAJ9096102.1"/>
    </source>
</evidence>